<keyword evidence="2 6" id="KW-0689">Ribosomal protein</keyword>
<evidence type="ECO:0000256" key="4">
    <source>
        <dbReference type="ARBA" id="ARBA00035265"/>
    </source>
</evidence>
<protein>
    <recommendedName>
        <fullName evidence="4">Large ribosomal subunit protein bL28c</fullName>
    </recommendedName>
    <alternativeName>
        <fullName evidence="5">50S ribosomal protein L28, chloroplastic</fullName>
    </alternativeName>
</protein>
<evidence type="ECO:0000313" key="6">
    <source>
        <dbReference type="EMBL" id="QCI04883.1"/>
    </source>
</evidence>
<geneLocation type="plastid" evidence="6"/>
<dbReference type="InterPro" id="IPR037147">
    <property type="entry name" value="Ribosomal_bL28_sf"/>
</dbReference>
<dbReference type="EMBL" id="MK814615">
    <property type="protein sequence ID" value="QCI04883.1"/>
    <property type="molecule type" value="Genomic_DNA"/>
</dbReference>
<dbReference type="Gene3D" id="2.30.170.40">
    <property type="entry name" value="Ribosomal protein L28/L24"/>
    <property type="match status" value="1"/>
</dbReference>
<evidence type="ECO:0000256" key="5">
    <source>
        <dbReference type="ARBA" id="ARBA00035447"/>
    </source>
</evidence>
<dbReference type="GO" id="GO:1990904">
    <property type="term" value="C:ribonucleoprotein complex"/>
    <property type="evidence" value="ECO:0007669"/>
    <property type="project" value="UniProtKB-KW"/>
</dbReference>
<sequence>MSKICQISNKKANNGYSVSHSHVRTKKKQNINLQFKKIWSIKTNKWIKVRISTKMIKSVHKIKL</sequence>
<dbReference type="NCBIfam" id="TIGR00009">
    <property type="entry name" value="L28"/>
    <property type="match status" value="1"/>
</dbReference>
<comment type="similarity">
    <text evidence="1">Belongs to the bacterial ribosomal protein bL28 family.</text>
</comment>
<dbReference type="GO" id="GO:0005840">
    <property type="term" value="C:ribosome"/>
    <property type="evidence" value="ECO:0007669"/>
    <property type="project" value="UniProtKB-KW"/>
</dbReference>
<dbReference type="AlphaFoldDB" id="A0A4D6WMY7"/>
<reference evidence="6" key="1">
    <citation type="journal article" date="2019" name="Mol. Phylogenet. Evol.">
        <title>Morphological evolution and classification of the red algal order Ceramiales inferred using plastid phylogenomics.</title>
        <authorList>
            <person name="Diaz-Tapia P."/>
            <person name="Pasella M.M."/>
            <person name="Verbruggen H."/>
            <person name="Maggs C.A."/>
        </authorList>
    </citation>
    <scope>NUCLEOTIDE SEQUENCE</scope>
    <source>
        <strain evidence="6">PD2926</strain>
    </source>
</reference>
<evidence type="ECO:0000256" key="2">
    <source>
        <dbReference type="ARBA" id="ARBA00022980"/>
    </source>
</evidence>
<gene>
    <name evidence="6" type="primary">rpl28</name>
</gene>
<dbReference type="GO" id="GO:0003735">
    <property type="term" value="F:structural constituent of ribosome"/>
    <property type="evidence" value="ECO:0007669"/>
    <property type="project" value="InterPro"/>
</dbReference>
<accession>A0A4D6WMY7</accession>
<dbReference type="InterPro" id="IPR001383">
    <property type="entry name" value="Ribosomal_bL28_bact-type"/>
</dbReference>
<organism evidence="6">
    <name type="scientific">Bornetia secundiflora</name>
    <dbReference type="NCBI Taxonomy" id="2575637"/>
    <lineage>
        <taxon>Eukaryota</taxon>
        <taxon>Rhodophyta</taxon>
        <taxon>Florideophyceae</taxon>
        <taxon>Rhodymeniophycidae</taxon>
        <taxon>Ceramiales</taxon>
        <taxon>Wrangeliaceae</taxon>
        <taxon>Bornetia</taxon>
    </lineage>
</organism>
<evidence type="ECO:0000256" key="3">
    <source>
        <dbReference type="ARBA" id="ARBA00023274"/>
    </source>
</evidence>
<keyword evidence="6" id="KW-0934">Plastid</keyword>
<dbReference type="HAMAP" id="MF_00373">
    <property type="entry name" value="Ribosomal_bL28"/>
    <property type="match status" value="1"/>
</dbReference>
<proteinExistence type="inferred from homology"/>
<reference evidence="6" key="2">
    <citation type="submission" date="2019-04" db="EMBL/GenBank/DDBJ databases">
        <authorList>
            <person name="Pasella M."/>
        </authorList>
    </citation>
    <scope>NUCLEOTIDE SEQUENCE</scope>
    <source>
        <strain evidence="6">PD2926</strain>
    </source>
</reference>
<dbReference type="InterPro" id="IPR034704">
    <property type="entry name" value="Ribosomal_bL28/bL31-like_sf"/>
</dbReference>
<name>A0A4D6WMY7_9FLOR</name>
<dbReference type="InterPro" id="IPR026569">
    <property type="entry name" value="Ribosomal_bL28"/>
</dbReference>
<dbReference type="Pfam" id="PF00830">
    <property type="entry name" value="Ribosomal_L28"/>
    <property type="match status" value="1"/>
</dbReference>
<dbReference type="GO" id="GO:0006412">
    <property type="term" value="P:translation"/>
    <property type="evidence" value="ECO:0007669"/>
    <property type="project" value="InterPro"/>
</dbReference>
<evidence type="ECO:0000256" key="1">
    <source>
        <dbReference type="ARBA" id="ARBA00008760"/>
    </source>
</evidence>
<dbReference type="SUPFAM" id="SSF143800">
    <property type="entry name" value="L28p-like"/>
    <property type="match status" value="1"/>
</dbReference>
<keyword evidence="3" id="KW-0687">Ribonucleoprotein</keyword>